<name>A0ABV4KT85_9VIBR</name>
<proteinExistence type="predicted"/>
<protein>
    <submittedName>
        <fullName evidence="3">YgiW/YdeI family stress tolerance OB fold protein</fullName>
    </submittedName>
</protein>
<comment type="caution">
    <text evidence="3">The sequence shown here is derived from an EMBL/GenBank/DDBJ whole genome shotgun (WGS) entry which is preliminary data.</text>
</comment>
<evidence type="ECO:0000313" key="3">
    <source>
        <dbReference type="EMBL" id="MEZ8054469.1"/>
    </source>
</evidence>
<reference evidence="3 4" key="1">
    <citation type="submission" date="2024-06" db="EMBL/GenBank/DDBJ databases">
        <authorList>
            <person name="Steensen K."/>
            <person name="Seneca J."/>
            <person name="Bartlau N."/>
            <person name="Yu A.X."/>
            <person name="Polz M.F."/>
        </authorList>
    </citation>
    <scope>NUCLEOTIDE SEQUENCE [LARGE SCALE GENOMIC DNA]</scope>
    <source>
        <strain evidence="3 4">1F9</strain>
    </source>
</reference>
<evidence type="ECO:0000313" key="4">
    <source>
        <dbReference type="Proteomes" id="UP001569175"/>
    </source>
</evidence>
<keyword evidence="1 2" id="KW-0732">Signal</keyword>
<sequence>MKKTVLAIASTIILAPTFAMASDHHSDSNSNHNNSDSNHKHQSAIAYTGPIETVSVATLLADTSMFAEQEAIVDGKIVRQLKNDTFVFSDGQSQIQIELDDDILLAQPLTADTKVRIFGEYEGGKTPEIEVDHIQVL</sequence>
<dbReference type="PANTHER" id="PTHR36571">
    <property type="entry name" value="PROTEIN YGIW"/>
    <property type="match status" value="1"/>
</dbReference>
<evidence type="ECO:0000256" key="1">
    <source>
        <dbReference type="ARBA" id="ARBA00022729"/>
    </source>
</evidence>
<accession>A0ABV4KT85</accession>
<organism evidence="3 4">
    <name type="scientific">Vibrio atlanticus</name>
    <dbReference type="NCBI Taxonomy" id="693153"/>
    <lineage>
        <taxon>Bacteria</taxon>
        <taxon>Pseudomonadati</taxon>
        <taxon>Pseudomonadota</taxon>
        <taxon>Gammaproteobacteria</taxon>
        <taxon>Vibrionales</taxon>
        <taxon>Vibrionaceae</taxon>
        <taxon>Vibrio</taxon>
    </lineage>
</organism>
<dbReference type="RefSeq" id="WP_371708059.1">
    <property type="nucleotide sequence ID" value="NZ_JBFSTR010000039.1"/>
</dbReference>
<gene>
    <name evidence="3" type="ORF">ACED57_15105</name>
</gene>
<feature type="chain" id="PRO_5045847578" evidence="2">
    <location>
        <begin position="22"/>
        <end position="137"/>
    </location>
</feature>
<dbReference type="PANTHER" id="PTHR36571:SF1">
    <property type="entry name" value="PROTEIN YGIW"/>
    <property type="match status" value="1"/>
</dbReference>
<evidence type="ECO:0000256" key="2">
    <source>
        <dbReference type="SAM" id="SignalP"/>
    </source>
</evidence>
<dbReference type="Pfam" id="PF04076">
    <property type="entry name" value="BOF"/>
    <property type="match status" value="1"/>
</dbReference>
<keyword evidence="4" id="KW-1185">Reference proteome</keyword>
<dbReference type="InterPro" id="IPR036700">
    <property type="entry name" value="BOBF_sf"/>
</dbReference>
<dbReference type="InterPro" id="IPR005220">
    <property type="entry name" value="CarO-like"/>
</dbReference>
<feature type="signal peptide" evidence="2">
    <location>
        <begin position="1"/>
        <end position="21"/>
    </location>
</feature>
<dbReference type="Proteomes" id="UP001569175">
    <property type="component" value="Unassembled WGS sequence"/>
</dbReference>
<dbReference type="NCBIfam" id="NF033674">
    <property type="entry name" value="stress_OB_fold"/>
    <property type="match status" value="1"/>
</dbReference>
<dbReference type="SUPFAM" id="SSF101756">
    <property type="entry name" value="Hypothetical protein YgiW"/>
    <property type="match status" value="1"/>
</dbReference>
<dbReference type="Gene3D" id="2.40.50.200">
    <property type="entry name" value="Bacterial OB-fold"/>
    <property type="match status" value="1"/>
</dbReference>
<dbReference type="EMBL" id="JBGOOL010000042">
    <property type="protein sequence ID" value="MEZ8054469.1"/>
    <property type="molecule type" value="Genomic_DNA"/>
</dbReference>